<dbReference type="AlphaFoldDB" id="A0AAE1B395"/>
<accession>A0AAE1B395</accession>
<dbReference type="PROSITE" id="PS50853">
    <property type="entry name" value="FN3"/>
    <property type="match status" value="2"/>
</dbReference>
<dbReference type="EMBL" id="JAWDGP010000714">
    <property type="protein sequence ID" value="KAK3798131.1"/>
    <property type="molecule type" value="Genomic_DNA"/>
</dbReference>
<protein>
    <recommendedName>
        <fullName evidence="1">Fibronectin type-III domain-containing protein</fullName>
    </recommendedName>
</protein>
<dbReference type="InterPro" id="IPR036116">
    <property type="entry name" value="FN3_sf"/>
</dbReference>
<comment type="caution">
    <text evidence="2">The sequence shown here is derived from an EMBL/GenBank/DDBJ whole genome shotgun (WGS) entry which is preliminary data.</text>
</comment>
<sequence>MPRQPGQQRRILQAAHHCHLVTVICPKFRLEADGCDAGSGLVCAFSAERSGPKAPGPPVIVYNFTYDDISIGLFIGPPTDSNGLLDQYQVKLQGDVFGISQMYTDVNGTEYVIENVKPGTSYMITVRAHNSAGWGPWSRAIRVVTKEAVRPIPLALMQTAASTTCIRFQWAPPVSLDDIVSKYKIRITANDDAKTNFSSIVPRDARQHEQCGLKPYTQYTVGVAVMRDSGHTGQTIARRMWTEGLVPPKPRQPVVLETTATTISLELYPVIFDFGPLTGYEIRILRVYHNHSINLPHPFKLEDHREEEHIPLSFLEPNDKPSSSQISHFRKGLKPNIQPLHARKRRALRASRNESLDVLPAKSGNLRNTRAKIKSFLTKQSAHLTDSTLLYLSWKVRLPFMLPNSPKLQNEIRIVPGNVKSRKKRTHTRKKRSFRNPPGVLWLELMPHEVSERTDGYLACLRLLKTVFSLSLSSIPLHSELFLFAMPAYLFLHFFSNYEAPN</sequence>
<dbReference type="InterPro" id="IPR013783">
    <property type="entry name" value="Ig-like_fold"/>
</dbReference>
<dbReference type="InterPro" id="IPR050713">
    <property type="entry name" value="RTP_Phos/Ushers"/>
</dbReference>
<dbReference type="SMART" id="SM00060">
    <property type="entry name" value="FN3"/>
    <property type="match status" value="2"/>
</dbReference>
<dbReference type="CDD" id="cd00063">
    <property type="entry name" value="FN3"/>
    <property type="match status" value="2"/>
</dbReference>
<dbReference type="Gene3D" id="2.60.40.10">
    <property type="entry name" value="Immunoglobulins"/>
    <property type="match status" value="2"/>
</dbReference>
<dbReference type="Proteomes" id="UP001283361">
    <property type="component" value="Unassembled WGS sequence"/>
</dbReference>
<dbReference type="Pfam" id="PF00041">
    <property type="entry name" value="fn3"/>
    <property type="match status" value="2"/>
</dbReference>
<feature type="domain" description="Fibronectin type-III" evidence="1">
    <location>
        <begin position="54"/>
        <end position="148"/>
    </location>
</feature>
<name>A0AAE1B395_9GAST</name>
<proteinExistence type="predicted"/>
<reference evidence="2" key="1">
    <citation type="journal article" date="2023" name="G3 (Bethesda)">
        <title>A reference genome for the long-term kleptoplast-retaining sea slug Elysia crispata morphotype clarki.</title>
        <authorList>
            <person name="Eastman K.E."/>
            <person name="Pendleton A.L."/>
            <person name="Shaikh M.A."/>
            <person name="Suttiyut T."/>
            <person name="Ogas R."/>
            <person name="Tomko P."/>
            <person name="Gavelis G."/>
            <person name="Widhalm J.R."/>
            <person name="Wisecaver J.H."/>
        </authorList>
    </citation>
    <scope>NUCLEOTIDE SEQUENCE</scope>
    <source>
        <strain evidence="2">ECLA1</strain>
    </source>
</reference>
<evidence type="ECO:0000259" key="1">
    <source>
        <dbReference type="PROSITE" id="PS50853"/>
    </source>
</evidence>
<gene>
    <name evidence="2" type="ORF">RRG08_049963</name>
</gene>
<organism evidence="2 3">
    <name type="scientific">Elysia crispata</name>
    <name type="common">lettuce slug</name>
    <dbReference type="NCBI Taxonomy" id="231223"/>
    <lineage>
        <taxon>Eukaryota</taxon>
        <taxon>Metazoa</taxon>
        <taxon>Spiralia</taxon>
        <taxon>Lophotrochozoa</taxon>
        <taxon>Mollusca</taxon>
        <taxon>Gastropoda</taxon>
        <taxon>Heterobranchia</taxon>
        <taxon>Euthyneura</taxon>
        <taxon>Panpulmonata</taxon>
        <taxon>Sacoglossa</taxon>
        <taxon>Placobranchoidea</taxon>
        <taxon>Plakobranchidae</taxon>
        <taxon>Elysia</taxon>
    </lineage>
</organism>
<dbReference type="SUPFAM" id="SSF49265">
    <property type="entry name" value="Fibronectin type III"/>
    <property type="match status" value="2"/>
</dbReference>
<evidence type="ECO:0000313" key="2">
    <source>
        <dbReference type="EMBL" id="KAK3798131.1"/>
    </source>
</evidence>
<keyword evidence="3" id="KW-1185">Reference proteome</keyword>
<dbReference type="PANTHER" id="PTHR46957">
    <property type="entry name" value="CYTOKINE RECEPTOR"/>
    <property type="match status" value="1"/>
</dbReference>
<feature type="domain" description="Fibronectin type-III" evidence="1">
    <location>
        <begin position="152"/>
        <end position="249"/>
    </location>
</feature>
<dbReference type="PANTHER" id="PTHR46957:SF3">
    <property type="entry name" value="CYTOKINE RECEPTOR"/>
    <property type="match status" value="1"/>
</dbReference>
<dbReference type="GO" id="GO:0016020">
    <property type="term" value="C:membrane"/>
    <property type="evidence" value="ECO:0007669"/>
    <property type="project" value="UniProtKB-SubCell"/>
</dbReference>
<dbReference type="InterPro" id="IPR003961">
    <property type="entry name" value="FN3_dom"/>
</dbReference>
<evidence type="ECO:0000313" key="3">
    <source>
        <dbReference type="Proteomes" id="UP001283361"/>
    </source>
</evidence>